<dbReference type="Pfam" id="PF01098">
    <property type="entry name" value="FTSW_RODA_SPOVE"/>
    <property type="match status" value="1"/>
</dbReference>
<dbReference type="GO" id="GO:0051301">
    <property type="term" value="P:cell division"/>
    <property type="evidence" value="ECO:0007669"/>
    <property type="project" value="InterPro"/>
</dbReference>
<dbReference type="PANTHER" id="PTHR30474:SF1">
    <property type="entry name" value="PEPTIDOGLYCAN GLYCOSYLTRANSFERASE MRDB"/>
    <property type="match status" value="1"/>
</dbReference>
<keyword evidence="8 11" id="KW-1133">Transmembrane helix</keyword>
<evidence type="ECO:0000256" key="10">
    <source>
        <dbReference type="ARBA" id="ARBA00023316"/>
    </source>
</evidence>
<keyword evidence="10 11" id="KW-0961">Cell wall biogenesis/degradation</keyword>
<feature type="transmembrane region" description="Helical" evidence="11">
    <location>
        <begin position="263"/>
        <end position="289"/>
    </location>
</feature>
<evidence type="ECO:0000256" key="8">
    <source>
        <dbReference type="ARBA" id="ARBA00022989"/>
    </source>
</evidence>
<evidence type="ECO:0000256" key="5">
    <source>
        <dbReference type="ARBA" id="ARBA00022692"/>
    </source>
</evidence>
<proteinExistence type="inferred from homology"/>
<feature type="transmembrane region" description="Helical" evidence="11">
    <location>
        <begin position="182"/>
        <end position="203"/>
    </location>
</feature>
<dbReference type="AlphaFoldDB" id="A0A6S6SZA7"/>
<dbReference type="PROSITE" id="PS00428">
    <property type="entry name" value="FTSW_RODA_SPOVE"/>
    <property type="match status" value="1"/>
</dbReference>
<feature type="transmembrane region" description="Helical" evidence="11">
    <location>
        <begin position="301"/>
        <end position="320"/>
    </location>
</feature>
<dbReference type="GO" id="GO:0015648">
    <property type="term" value="F:lipid-linked peptidoglycan transporter activity"/>
    <property type="evidence" value="ECO:0007669"/>
    <property type="project" value="TreeGrafter"/>
</dbReference>
<evidence type="ECO:0000256" key="4">
    <source>
        <dbReference type="ARBA" id="ARBA00022679"/>
    </source>
</evidence>
<keyword evidence="11" id="KW-0997">Cell inner membrane</keyword>
<comment type="subcellular location">
    <subcellularLocation>
        <location evidence="11">Cell inner membrane</location>
        <topology evidence="11">Multi-pass membrane protein</topology>
    </subcellularLocation>
    <subcellularLocation>
        <location evidence="1">Membrane</location>
        <topology evidence="1">Multi-pass membrane protein</topology>
    </subcellularLocation>
</comment>
<evidence type="ECO:0000256" key="7">
    <source>
        <dbReference type="ARBA" id="ARBA00022984"/>
    </source>
</evidence>
<dbReference type="GO" id="GO:0009252">
    <property type="term" value="P:peptidoglycan biosynthetic process"/>
    <property type="evidence" value="ECO:0007669"/>
    <property type="project" value="UniProtKB-UniRule"/>
</dbReference>
<evidence type="ECO:0000256" key="3">
    <source>
        <dbReference type="ARBA" id="ARBA00022676"/>
    </source>
</evidence>
<gene>
    <name evidence="11" type="primary">mrdB</name>
    <name evidence="11" type="synonym">rodA</name>
    <name evidence="12" type="ORF">HELGO_WM14117</name>
</gene>
<organism evidence="12">
    <name type="scientific">uncultured Thiotrichaceae bacterium</name>
    <dbReference type="NCBI Taxonomy" id="298394"/>
    <lineage>
        <taxon>Bacteria</taxon>
        <taxon>Pseudomonadati</taxon>
        <taxon>Pseudomonadota</taxon>
        <taxon>Gammaproteobacteria</taxon>
        <taxon>Thiotrichales</taxon>
        <taxon>Thiotrichaceae</taxon>
        <taxon>environmental samples</taxon>
    </lineage>
</organism>
<comment type="catalytic activity">
    <reaction evidence="11">
        <text>[GlcNAc-(1-&gt;4)-Mur2Ac(oyl-L-Ala-gamma-D-Glu-L-Lys-D-Ala-D-Ala)](n)-di-trans,octa-cis-undecaprenyl diphosphate + beta-D-GlcNAc-(1-&gt;4)-Mur2Ac(oyl-L-Ala-gamma-D-Glu-L-Lys-D-Ala-D-Ala)-di-trans,octa-cis-undecaprenyl diphosphate = [GlcNAc-(1-&gt;4)-Mur2Ac(oyl-L-Ala-gamma-D-Glu-L-Lys-D-Ala-D-Ala)](n+1)-di-trans,octa-cis-undecaprenyl diphosphate + di-trans,octa-cis-undecaprenyl diphosphate + H(+)</text>
        <dbReference type="Rhea" id="RHEA:23708"/>
        <dbReference type="Rhea" id="RHEA-COMP:9602"/>
        <dbReference type="Rhea" id="RHEA-COMP:9603"/>
        <dbReference type="ChEBI" id="CHEBI:15378"/>
        <dbReference type="ChEBI" id="CHEBI:58405"/>
        <dbReference type="ChEBI" id="CHEBI:60033"/>
        <dbReference type="ChEBI" id="CHEBI:78435"/>
        <dbReference type="EC" id="2.4.99.28"/>
    </reaction>
</comment>
<keyword evidence="6 11" id="KW-0133">Cell shape</keyword>
<keyword evidence="9 11" id="KW-0472">Membrane</keyword>
<feature type="transmembrane region" description="Helical" evidence="11">
    <location>
        <begin position="75"/>
        <end position="95"/>
    </location>
</feature>
<sequence>MISELLPPYVIKALERVDLILMAALALLVFIGMITLYSANDSSMSLVYRQGLHFAVGMVLLLLFSQVQSKTLKQFAIWAYGAGLFLLVLVLIFGVEKKGATRWLYIGIDFQPSEVMKLAVPMMIAYFFAEKPLPPRFIDVVIALVLVFIPMLLILQQPDLGTSLLIALSGIFVIYLAGISWWLIGGAIASISIAAPLMFFYGMREYQRQRVLTLFNPEADLQGAGYHIYQSKIAIGSGGTYGKGWLQGDQSRLDFLPERHTDFIFAVFGEEFGFLGNLFLLGLYMFIIWRGLWLATKGADTFARLLGGSLSLTFFLYLVVNTGMVSGVLPVVGVPLPLVSYGGTSILTLMTAFGMLMGLKKRKRIYQNE</sequence>
<comment type="similarity">
    <text evidence="11">Belongs to the SEDS family. MrdB/RodA subfamily.</text>
</comment>
<reference evidence="12" key="1">
    <citation type="submission" date="2020-01" db="EMBL/GenBank/DDBJ databases">
        <authorList>
            <person name="Meier V. D."/>
            <person name="Meier V D."/>
        </authorList>
    </citation>
    <scope>NUCLEOTIDE SEQUENCE</scope>
    <source>
        <strain evidence="12">HLG_WM_MAG_09</strain>
    </source>
</reference>
<dbReference type="EMBL" id="CACVAT010000257">
    <property type="protein sequence ID" value="CAA6816081.1"/>
    <property type="molecule type" value="Genomic_DNA"/>
</dbReference>
<comment type="pathway">
    <text evidence="11">Cell wall biogenesis; peptidoglycan biosynthesis.</text>
</comment>
<keyword evidence="4 11" id="KW-0808">Transferase</keyword>
<accession>A0A6S6SZA7</accession>
<dbReference type="GO" id="GO:0032153">
    <property type="term" value="C:cell division site"/>
    <property type="evidence" value="ECO:0007669"/>
    <property type="project" value="TreeGrafter"/>
</dbReference>
<evidence type="ECO:0000313" key="12">
    <source>
        <dbReference type="EMBL" id="CAA6816081.1"/>
    </source>
</evidence>
<dbReference type="InterPro" id="IPR018365">
    <property type="entry name" value="Cell_cycle_FtsW-rel_CS"/>
</dbReference>
<keyword evidence="5 11" id="KW-0812">Transmembrane</keyword>
<keyword evidence="3 11" id="KW-0328">Glycosyltransferase</keyword>
<dbReference type="EC" id="2.4.99.28" evidence="11"/>
<feature type="transmembrane region" description="Helical" evidence="11">
    <location>
        <begin position="340"/>
        <end position="359"/>
    </location>
</feature>
<evidence type="ECO:0000256" key="6">
    <source>
        <dbReference type="ARBA" id="ARBA00022960"/>
    </source>
</evidence>
<dbReference type="GO" id="GO:0008955">
    <property type="term" value="F:peptidoglycan glycosyltransferase activity"/>
    <property type="evidence" value="ECO:0007669"/>
    <property type="project" value="UniProtKB-UniRule"/>
</dbReference>
<feature type="transmembrane region" description="Helical" evidence="11">
    <location>
        <begin position="160"/>
        <end position="177"/>
    </location>
</feature>
<dbReference type="GO" id="GO:0005886">
    <property type="term" value="C:plasma membrane"/>
    <property type="evidence" value="ECO:0007669"/>
    <property type="project" value="UniProtKB-SubCell"/>
</dbReference>
<feature type="transmembrane region" description="Helical" evidence="11">
    <location>
        <begin position="137"/>
        <end position="154"/>
    </location>
</feature>
<evidence type="ECO:0000256" key="9">
    <source>
        <dbReference type="ARBA" id="ARBA00023136"/>
    </source>
</evidence>
<keyword evidence="7 11" id="KW-0573">Peptidoglycan synthesis</keyword>
<dbReference type="PANTHER" id="PTHR30474">
    <property type="entry name" value="CELL CYCLE PROTEIN"/>
    <property type="match status" value="1"/>
</dbReference>
<dbReference type="InterPro" id="IPR001182">
    <property type="entry name" value="FtsW/RodA"/>
</dbReference>
<evidence type="ECO:0000256" key="2">
    <source>
        <dbReference type="ARBA" id="ARBA00022475"/>
    </source>
</evidence>
<dbReference type="HAMAP" id="MF_02079">
    <property type="entry name" value="PGT_RodA"/>
    <property type="match status" value="1"/>
</dbReference>
<keyword evidence="2 11" id="KW-1003">Cell membrane</keyword>
<dbReference type="GO" id="GO:0008360">
    <property type="term" value="P:regulation of cell shape"/>
    <property type="evidence" value="ECO:0007669"/>
    <property type="project" value="UniProtKB-KW"/>
</dbReference>
<dbReference type="GO" id="GO:0071555">
    <property type="term" value="P:cell wall organization"/>
    <property type="evidence" value="ECO:0007669"/>
    <property type="project" value="UniProtKB-KW"/>
</dbReference>
<protein>
    <recommendedName>
        <fullName evidence="11">Peptidoglycan glycosyltransferase MrdB</fullName>
        <shortName evidence="11">PGT</shortName>
        <ecNumber evidence="11">2.4.99.28</ecNumber>
    </recommendedName>
    <alternativeName>
        <fullName evidence="11">Cell elongation protein RodA</fullName>
    </alternativeName>
    <alternativeName>
        <fullName evidence="11">Cell wall polymerase</fullName>
    </alternativeName>
    <alternativeName>
        <fullName evidence="11">Peptidoglycan polymerase</fullName>
        <shortName evidence="11">PG polymerase</shortName>
    </alternativeName>
</protein>
<comment type="function">
    <text evidence="11">Peptidoglycan polymerase that is essential for cell wall elongation.</text>
</comment>
<evidence type="ECO:0000256" key="1">
    <source>
        <dbReference type="ARBA" id="ARBA00004141"/>
    </source>
</evidence>
<feature type="transmembrane region" description="Helical" evidence="11">
    <location>
        <begin position="51"/>
        <end position="69"/>
    </location>
</feature>
<name>A0A6S6SZA7_9GAMM</name>
<evidence type="ECO:0000256" key="11">
    <source>
        <dbReference type="HAMAP-Rule" id="MF_02079"/>
    </source>
</evidence>
<dbReference type="InterPro" id="IPR011923">
    <property type="entry name" value="RodA/MrdB"/>
</dbReference>
<dbReference type="UniPathway" id="UPA00219"/>
<dbReference type="NCBIfam" id="TIGR02210">
    <property type="entry name" value="rodA_shape"/>
    <property type="match status" value="1"/>
</dbReference>
<feature type="transmembrane region" description="Helical" evidence="11">
    <location>
        <begin position="20"/>
        <end position="39"/>
    </location>
</feature>